<dbReference type="SMART" id="SM00305">
    <property type="entry name" value="HintC"/>
    <property type="match status" value="1"/>
</dbReference>
<dbReference type="GO" id="GO:0007267">
    <property type="term" value="P:cell-cell signaling"/>
    <property type="evidence" value="ECO:0007669"/>
    <property type="project" value="InterPro"/>
</dbReference>
<dbReference type="GO" id="GO:0016540">
    <property type="term" value="P:protein autoprocessing"/>
    <property type="evidence" value="ECO:0007669"/>
    <property type="project" value="InterPro"/>
</dbReference>
<comment type="caution">
    <text evidence="4">The sequence shown here is derived from an EMBL/GenBank/DDBJ whole genome shotgun (WGS) entry which is preliminary data.</text>
</comment>
<evidence type="ECO:0000256" key="1">
    <source>
        <dbReference type="SAM" id="MobiDB-lite"/>
    </source>
</evidence>
<protein>
    <submittedName>
        <fullName evidence="4">Uncharacterized protein</fullName>
    </submittedName>
</protein>
<dbReference type="InterPro" id="IPR003587">
    <property type="entry name" value="Hint_dom_N"/>
</dbReference>
<dbReference type="GO" id="GO:0001708">
    <property type="term" value="P:cell fate specification"/>
    <property type="evidence" value="ECO:0007669"/>
    <property type="project" value="TreeGrafter"/>
</dbReference>
<gene>
    <name evidence="4" type="ORF">AFUS01_LOCUS13485</name>
</gene>
<dbReference type="InterPro" id="IPR000320">
    <property type="entry name" value="Hedgehog_signalling_dom"/>
</dbReference>
<dbReference type="OrthoDB" id="5212at2759"/>
<dbReference type="InterPro" id="IPR001767">
    <property type="entry name" value="Hedgehog_Hint"/>
</dbReference>
<dbReference type="InterPro" id="IPR050387">
    <property type="entry name" value="Hedgehog_Signaling"/>
</dbReference>
<proteinExistence type="predicted"/>
<evidence type="ECO:0000313" key="5">
    <source>
        <dbReference type="Proteomes" id="UP000708208"/>
    </source>
</evidence>
<sequence>MIGPPWRFRGRCKEKLNTLAISVMNQWPGVRLRVIEGWDEGNHHSTSSLHYEGRAVDITTSDKDRSKYGMLARLAVEAGFDWVYYESRAHIHCSVKSDSSQTARTGGCFSENATVVTPEGRKKITAVQPGDSVLAMNEEGDMVFSEVLMFLDRNSTETRLTPSQLLDEARVTFARNIEAGDWLLVVSESGSNVTLEKVVLMEAQVSTGVYAPLTKQGNVIVDGILASCYAVINDQSLAHWAFSPIRFVVNLYEGVGHAWRQFSHFISFRPLQSSQYQMPSRSQDRNGSGVPTRRQGSVPAPDQGVHWYASFLYATTKYLIPSHLLYGSG</sequence>
<feature type="domain" description="Hint" evidence="3">
    <location>
        <begin position="106"/>
        <end position="187"/>
    </location>
</feature>
<dbReference type="EMBL" id="CAJVCH010109990">
    <property type="protein sequence ID" value="CAG7724461.1"/>
    <property type="molecule type" value="Genomic_DNA"/>
</dbReference>
<organism evidence="4 5">
    <name type="scientific">Allacma fusca</name>
    <dbReference type="NCBI Taxonomy" id="39272"/>
    <lineage>
        <taxon>Eukaryota</taxon>
        <taxon>Metazoa</taxon>
        <taxon>Ecdysozoa</taxon>
        <taxon>Arthropoda</taxon>
        <taxon>Hexapoda</taxon>
        <taxon>Collembola</taxon>
        <taxon>Symphypleona</taxon>
        <taxon>Sminthuridae</taxon>
        <taxon>Allacma</taxon>
    </lineage>
</organism>
<dbReference type="SMART" id="SM00306">
    <property type="entry name" value="HintN"/>
    <property type="match status" value="1"/>
</dbReference>
<dbReference type="PANTHER" id="PTHR11889:SF31">
    <property type="entry name" value="PROTEIN HEDGEHOG"/>
    <property type="match status" value="1"/>
</dbReference>
<dbReference type="Pfam" id="PF01085">
    <property type="entry name" value="HH_signal"/>
    <property type="match status" value="1"/>
</dbReference>
<dbReference type="Pfam" id="PF01079">
    <property type="entry name" value="Hint"/>
    <property type="match status" value="2"/>
</dbReference>
<dbReference type="Proteomes" id="UP000708208">
    <property type="component" value="Unassembled WGS sequence"/>
</dbReference>
<dbReference type="CDD" id="cd00081">
    <property type="entry name" value="Hint"/>
    <property type="match status" value="1"/>
</dbReference>
<reference evidence="4" key="1">
    <citation type="submission" date="2021-06" db="EMBL/GenBank/DDBJ databases">
        <authorList>
            <person name="Hodson N. C."/>
            <person name="Mongue J. A."/>
            <person name="Jaron S. K."/>
        </authorList>
    </citation>
    <scope>NUCLEOTIDE SEQUENCE</scope>
</reference>
<name>A0A8J2JU47_9HEXA</name>
<dbReference type="InterPro" id="IPR003586">
    <property type="entry name" value="Hint_dom_C"/>
</dbReference>
<evidence type="ECO:0000313" key="4">
    <source>
        <dbReference type="EMBL" id="CAG7724461.1"/>
    </source>
</evidence>
<evidence type="ECO:0000259" key="2">
    <source>
        <dbReference type="SMART" id="SM00305"/>
    </source>
</evidence>
<dbReference type="GO" id="GO:0005113">
    <property type="term" value="F:patched binding"/>
    <property type="evidence" value="ECO:0007669"/>
    <property type="project" value="TreeGrafter"/>
</dbReference>
<dbReference type="GO" id="GO:0005615">
    <property type="term" value="C:extracellular space"/>
    <property type="evidence" value="ECO:0007669"/>
    <property type="project" value="TreeGrafter"/>
</dbReference>
<evidence type="ECO:0000259" key="3">
    <source>
        <dbReference type="SMART" id="SM00306"/>
    </source>
</evidence>
<accession>A0A8J2JU47</accession>
<feature type="region of interest" description="Disordered" evidence="1">
    <location>
        <begin position="276"/>
        <end position="298"/>
    </location>
</feature>
<keyword evidence="5" id="KW-1185">Reference proteome</keyword>
<dbReference type="AlphaFoldDB" id="A0A8J2JU47"/>
<feature type="domain" description="Hint" evidence="2">
    <location>
        <begin position="190"/>
        <end position="234"/>
    </location>
</feature>
<dbReference type="GO" id="GO:0005509">
    <property type="term" value="F:calcium ion binding"/>
    <property type="evidence" value="ECO:0007669"/>
    <property type="project" value="TreeGrafter"/>
</dbReference>
<dbReference type="PANTHER" id="PTHR11889">
    <property type="entry name" value="HEDGEHOG"/>
    <property type="match status" value="1"/>
</dbReference>
<dbReference type="FunFam" id="3.30.1380.10:FF:000005">
    <property type="entry name" value="Sonic hedgehog signaling molecule"/>
    <property type="match status" value="1"/>
</dbReference>
<dbReference type="GO" id="GO:0010468">
    <property type="term" value="P:regulation of gene expression"/>
    <property type="evidence" value="ECO:0007669"/>
    <property type="project" value="TreeGrafter"/>
</dbReference>
<dbReference type="GO" id="GO:0007224">
    <property type="term" value="P:smoothened signaling pathway"/>
    <property type="evidence" value="ECO:0007669"/>
    <property type="project" value="TreeGrafter"/>
</dbReference>